<proteinExistence type="inferred from homology"/>
<comment type="caution">
    <text evidence="8">The sequence shown here is derived from an EMBL/GenBank/DDBJ whole genome shotgun (WGS) entry which is preliminary data.</text>
</comment>
<keyword evidence="9" id="KW-1185">Reference proteome</keyword>
<keyword evidence="2 6" id="KW-0540">Nuclease</keyword>
<evidence type="ECO:0000256" key="1">
    <source>
        <dbReference type="ARBA" id="ARBA00022694"/>
    </source>
</evidence>
<keyword evidence="4 6" id="KW-0378">Hydrolase</keyword>
<dbReference type="Proteomes" id="UP001501475">
    <property type="component" value="Unassembled WGS sequence"/>
</dbReference>
<evidence type="ECO:0000256" key="3">
    <source>
        <dbReference type="ARBA" id="ARBA00022759"/>
    </source>
</evidence>
<dbReference type="EMBL" id="BAAAPN010000008">
    <property type="protein sequence ID" value="GAA1745636.1"/>
    <property type="molecule type" value="Genomic_DNA"/>
</dbReference>
<dbReference type="EC" id="3.1.26.5" evidence="6 7"/>
<organism evidence="8 9">
    <name type="scientific">Nostocoides vanveenii</name>
    <dbReference type="NCBI Taxonomy" id="330835"/>
    <lineage>
        <taxon>Bacteria</taxon>
        <taxon>Bacillati</taxon>
        <taxon>Actinomycetota</taxon>
        <taxon>Actinomycetes</taxon>
        <taxon>Micrococcales</taxon>
        <taxon>Intrasporangiaceae</taxon>
        <taxon>Nostocoides</taxon>
    </lineage>
</organism>
<comment type="catalytic activity">
    <reaction evidence="6">
        <text>Endonucleolytic cleavage of RNA, removing 5'-extranucleotides from tRNA precursor.</text>
        <dbReference type="EC" id="3.1.26.5"/>
    </reaction>
</comment>
<dbReference type="Pfam" id="PF00825">
    <property type="entry name" value="Ribonuclease_P"/>
    <property type="match status" value="1"/>
</dbReference>
<dbReference type="NCBIfam" id="TIGR00188">
    <property type="entry name" value="rnpA"/>
    <property type="match status" value="1"/>
</dbReference>
<dbReference type="Gene3D" id="3.30.230.10">
    <property type="match status" value="1"/>
</dbReference>
<keyword evidence="1 6" id="KW-0819">tRNA processing</keyword>
<evidence type="ECO:0000256" key="5">
    <source>
        <dbReference type="ARBA" id="ARBA00022884"/>
    </source>
</evidence>
<protein>
    <recommendedName>
        <fullName evidence="6 7">Ribonuclease P protein component</fullName>
        <shortName evidence="6">RNase P protein</shortName>
        <shortName evidence="6">RNaseP protein</shortName>
        <ecNumber evidence="6 7">3.1.26.5</ecNumber>
    </recommendedName>
    <alternativeName>
        <fullName evidence="6">Protein C5</fullName>
    </alternativeName>
</protein>
<dbReference type="InterPro" id="IPR014721">
    <property type="entry name" value="Ribsml_uS5_D2-typ_fold_subgr"/>
</dbReference>
<name>A0ABN2K170_9MICO</name>
<dbReference type="SUPFAM" id="SSF54211">
    <property type="entry name" value="Ribosomal protein S5 domain 2-like"/>
    <property type="match status" value="1"/>
</dbReference>
<comment type="subunit">
    <text evidence="6">Consists of a catalytic RNA component (M1 or rnpB) and a protein subunit.</text>
</comment>
<evidence type="ECO:0000256" key="2">
    <source>
        <dbReference type="ARBA" id="ARBA00022722"/>
    </source>
</evidence>
<dbReference type="PANTHER" id="PTHR33992">
    <property type="entry name" value="RIBONUCLEASE P PROTEIN COMPONENT"/>
    <property type="match status" value="1"/>
</dbReference>
<comment type="function">
    <text evidence="6">RNaseP catalyzes the removal of the 5'-leader sequence from pre-tRNA to produce the mature 5'-terminus. It can also cleave other RNA substrates such as 4.5S RNA. The protein component plays an auxiliary but essential role in vivo by binding to the 5'-leader sequence and broadening the substrate specificity of the ribozyme.</text>
</comment>
<evidence type="ECO:0000313" key="8">
    <source>
        <dbReference type="EMBL" id="GAA1745636.1"/>
    </source>
</evidence>
<accession>A0ABN2K170</accession>
<dbReference type="HAMAP" id="MF_00227">
    <property type="entry name" value="RNase_P"/>
    <property type="match status" value="1"/>
</dbReference>
<keyword evidence="3 6" id="KW-0255">Endonuclease</keyword>
<dbReference type="InterPro" id="IPR000100">
    <property type="entry name" value="RNase_P"/>
</dbReference>
<evidence type="ECO:0000313" key="9">
    <source>
        <dbReference type="Proteomes" id="UP001501475"/>
    </source>
</evidence>
<evidence type="ECO:0000256" key="7">
    <source>
        <dbReference type="NCBIfam" id="TIGR00188"/>
    </source>
</evidence>
<keyword evidence="5 6" id="KW-0694">RNA-binding</keyword>
<sequence length="121" mass="13368">MLPARHRLRSSADFNAVLRRRDRVDGSARFVVVHAYRAPGRDNAPCRVGFVVSKTVGNAVIRNRTKRRLREQCRARLEALRPGVDYVVRARAAAGTASSAELGVALDEAFGRADRAWGARV</sequence>
<comment type="similarity">
    <text evidence="6">Belongs to the RnpA family.</text>
</comment>
<dbReference type="RefSeq" id="WP_344061036.1">
    <property type="nucleotide sequence ID" value="NZ_BAAAPN010000008.1"/>
</dbReference>
<evidence type="ECO:0000256" key="4">
    <source>
        <dbReference type="ARBA" id="ARBA00022801"/>
    </source>
</evidence>
<evidence type="ECO:0000256" key="6">
    <source>
        <dbReference type="HAMAP-Rule" id="MF_00227"/>
    </source>
</evidence>
<gene>
    <name evidence="6 8" type="primary">rnpA</name>
    <name evidence="8" type="ORF">GCM10009810_02730</name>
</gene>
<dbReference type="PANTHER" id="PTHR33992:SF1">
    <property type="entry name" value="RIBONUCLEASE P PROTEIN COMPONENT"/>
    <property type="match status" value="1"/>
</dbReference>
<dbReference type="InterPro" id="IPR020568">
    <property type="entry name" value="Ribosomal_Su5_D2-typ_SF"/>
</dbReference>
<reference evidence="8 9" key="1">
    <citation type="journal article" date="2019" name="Int. J. Syst. Evol. Microbiol.">
        <title>The Global Catalogue of Microorganisms (GCM) 10K type strain sequencing project: providing services to taxonomists for standard genome sequencing and annotation.</title>
        <authorList>
            <consortium name="The Broad Institute Genomics Platform"/>
            <consortium name="The Broad Institute Genome Sequencing Center for Infectious Disease"/>
            <person name="Wu L."/>
            <person name="Ma J."/>
        </authorList>
    </citation>
    <scope>NUCLEOTIDE SEQUENCE [LARGE SCALE GENOMIC DNA]</scope>
    <source>
        <strain evidence="8 9">JCM 15591</strain>
    </source>
</reference>